<feature type="transmembrane region" description="Helical" evidence="7">
    <location>
        <begin position="370"/>
        <end position="394"/>
    </location>
</feature>
<feature type="transmembrane region" description="Helical" evidence="7">
    <location>
        <begin position="207"/>
        <end position="231"/>
    </location>
</feature>
<keyword evidence="3" id="KW-0479">Metal-binding</keyword>
<feature type="domain" description="Peptidase M48" evidence="8">
    <location>
        <begin position="163"/>
        <end position="331"/>
    </location>
</feature>
<dbReference type="InterPro" id="IPR001915">
    <property type="entry name" value="Peptidase_M48"/>
</dbReference>
<sequence>MDERHAKTAPPAGTTVRFALLIALAVGVTVLVYLLVMPPGMLFNHSAQIKCQVASGFYIDGAELSPFQVERIDANAQRFRECMAQYLPLRLPWLAGGLLGLGGLAALIYFSLPRWRIRRRGLVPLSLTPELAVELDALVERAGLRRTPVFLVDPVNFNCGGVAFGTRRQPYVCLDAGLVTRFRWDPAYFRVVVLHELAHLRNNDVPITYLTIAVWRSFLVVGLVPFLATTLDPWLTSATPFTSPFPLWGKGYLLDIAPIFVQVLVLVLVVLLSRNAVLRSREYHADDRAASWIGRDEPGAVLATVRGSKRWWGGLVSKHPLPGKRIRAVAEPVRLLRPGFWEAVAAGVAIQIAWRTVLIALTNIGQSGSFAMGLLGTVWGAITAVVLLFAGARFAAFRAEGGSPRVLLLTPIGIAVGLWSGQYIGVLSAPPAITLLELAVVAVLVLVLAALMWWIAHCADLIRSDHLSPRARVLAWVAVAGAVFSFCSSGLSWMSTPSVTGSALVNTLGPLGIGSQRLVDSARWTVLDDALNSFLGAPLLHLFMGAPLVTVPLVLGWAIPLVLRRNEPVGAAIRAGVLGAAAWLVVELVLRGAAGASVADALRVSDGFRWVLILWENSALILAQFVVVVVLTARGTRAVTALFGAAVTGLSAVLVLAVVRAVEGCFPSLVVFSGECVQAVSLSVPAIWLGLLVVAGVVVMPIALLLGRVLRRGVRPATVDSRRLRLLPVAVAGIVVVLLALYRPSDGPGPIEEVTAAERGVPLAESERALRTWATAGGADHVLALMRHAEEYRESLRQKDPRAFLQACSALVTASEQARKFPAPPGGTSSRLWSSALEEYLATGTICRDVMTDVDVRPGRLELSRAHLHNANELLMTFGRPLVDS</sequence>
<name>A0ABP7TW54_9PSEU</name>
<keyword evidence="6" id="KW-0482">Metalloprotease</keyword>
<feature type="transmembrane region" description="Helical" evidence="7">
    <location>
        <begin position="343"/>
        <end position="364"/>
    </location>
</feature>
<evidence type="ECO:0000256" key="3">
    <source>
        <dbReference type="ARBA" id="ARBA00022723"/>
    </source>
</evidence>
<feature type="transmembrane region" description="Helical" evidence="7">
    <location>
        <begin position="12"/>
        <end position="36"/>
    </location>
</feature>
<dbReference type="RefSeq" id="WP_344883926.1">
    <property type="nucleotide sequence ID" value="NZ_BAABAL010000020.1"/>
</dbReference>
<feature type="transmembrane region" description="Helical" evidence="7">
    <location>
        <begin position="539"/>
        <end position="559"/>
    </location>
</feature>
<comment type="caution">
    <text evidence="9">The sequence shown here is derived from an EMBL/GenBank/DDBJ whole genome shotgun (WGS) entry which is preliminary data.</text>
</comment>
<evidence type="ECO:0000256" key="5">
    <source>
        <dbReference type="ARBA" id="ARBA00022833"/>
    </source>
</evidence>
<dbReference type="Gene3D" id="3.30.2010.10">
    <property type="entry name" value="Metalloproteases ('zincins'), catalytic domain"/>
    <property type="match status" value="1"/>
</dbReference>
<keyword evidence="10" id="KW-1185">Reference proteome</keyword>
<feature type="transmembrane region" description="Helical" evidence="7">
    <location>
        <begin position="726"/>
        <end position="742"/>
    </location>
</feature>
<keyword evidence="2" id="KW-0645">Protease</keyword>
<feature type="transmembrane region" description="Helical" evidence="7">
    <location>
        <begin position="406"/>
        <end position="426"/>
    </location>
</feature>
<feature type="transmembrane region" description="Helical" evidence="7">
    <location>
        <begin position="638"/>
        <end position="662"/>
    </location>
</feature>
<feature type="transmembrane region" description="Helical" evidence="7">
    <location>
        <begin position="682"/>
        <end position="706"/>
    </location>
</feature>
<dbReference type="Proteomes" id="UP001501747">
    <property type="component" value="Unassembled WGS sequence"/>
</dbReference>
<accession>A0ABP7TW54</accession>
<proteinExistence type="predicted"/>
<organism evidence="9 10">
    <name type="scientific">Allokutzneria multivorans</name>
    <dbReference type="NCBI Taxonomy" id="1142134"/>
    <lineage>
        <taxon>Bacteria</taxon>
        <taxon>Bacillati</taxon>
        <taxon>Actinomycetota</taxon>
        <taxon>Actinomycetes</taxon>
        <taxon>Pseudonocardiales</taxon>
        <taxon>Pseudonocardiaceae</taxon>
        <taxon>Allokutzneria</taxon>
    </lineage>
</organism>
<evidence type="ECO:0000256" key="1">
    <source>
        <dbReference type="ARBA" id="ARBA00001947"/>
    </source>
</evidence>
<protein>
    <recommendedName>
        <fullName evidence="8">Peptidase M48 domain-containing protein</fullName>
    </recommendedName>
</protein>
<evidence type="ECO:0000256" key="7">
    <source>
        <dbReference type="SAM" id="Phobius"/>
    </source>
</evidence>
<feature type="transmembrane region" description="Helical" evidence="7">
    <location>
        <begin position="432"/>
        <end position="453"/>
    </location>
</feature>
<feature type="transmembrane region" description="Helical" evidence="7">
    <location>
        <begin position="251"/>
        <end position="272"/>
    </location>
</feature>
<feature type="transmembrane region" description="Helical" evidence="7">
    <location>
        <begin position="610"/>
        <end position="631"/>
    </location>
</feature>
<keyword evidence="5" id="KW-0862">Zinc</keyword>
<feature type="transmembrane region" description="Helical" evidence="7">
    <location>
        <begin position="571"/>
        <end position="590"/>
    </location>
</feature>
<feature type="transmembrane region" description="Helical" evidence="7">
    <location>
        <begin position="93"/>
        <end position="112"/>
    </location>
</feature>
<keyword evidence="7" id="KW-1133">Transmembrane helix</keyword>
<dbReference type="EMBL" id="BAABAL010000020">
    <property type="protein sequence ID" value="GAA4031904.1"/>
    <property type="molecule type" value="Genomic_DNA"/>
</dbReference>
<comment type="cofactor">
    <cofactor evidence="1">
        <name>Zn(2+)</name>
        <dbReference type="ChEBI" id="CHEBI:29105"/>
    </cofactor>
</comment>
<keyword evidence="4" id="KW-0378">Hydrolase</keyword>
<evidence type="ECO:0000313" key="9">
    <source>
        <dbReference type="EMBL" id="GAA4031904.1"/>
    </source>
</evidence>
<evidence type="ECO:0000313" key="10">
    <source>
        <dbReference type="Proteomes" id="UP001501747"/>
    </source>
</evidence>
<reference evidence="10" key="1">
    <citation type="journal article" date="2019" name="Int. J. Syst. Evol. Microbiol.">
        <title>The Global Catalogue of Microorganisms (GCM) 10K type strain sequencing project: providing services to taxonomists for standard genome sequencing and annotation.</title>
        <authorList>
            <consortium name="The Broad Institute Genomics Platform"/>
            <consortium name="The Broad Institute Genome Sequencing Center for Infectious Disease"/>
            <person name="Wu L."/>
            <person name="Ma J."/>
        </authorList>
    </citation>
    <scope>NUCLEOTIDE SEQUENCE [LARGE SCALE GENOMIC DNA]</scope>
    <source>
        <strain evidence="10">JCM 17342</strain>
    </source>
</reference>
<keyword evidence="7" id="KW-0812">Transmembrane</keyword>
<evidence type="ECO:0000256" key="2">
    <source>
        <dbReference type="ARBA" id="ARBA00022670"/>
    </source>
</evidence>
<gene>
    <name evidence="9" type="ORF">GCM10022247_66200</name>
</gene>
<evidence type="ECO:0000259" key="8">
    <source>
        <dbReference type="Pfam" id="PF01435"/>
    </source>
</evidence>
<keyword evidence="7" id="KW-0472">Membrane</keyword>
<evidence type="ECO:0000256" key="6">
    <source>
        <dbReference type="ARBA" id="ARBA00023049"/>
    </source>
</evidence>
<evidence type="ECO:0000256" key="4">
    <source>
        <dbReference type="ARBA" id="ARBA00022801"/>
    </source>
</evidence>
<dbReference type="Pfam" id="PF01435">
    <property type="entry name" value="Peptidase_M48"/>
    <property type="match status" value="1"/>
</dbReference>
<feature type="transmembrane region" description="Helical" evidence="7">
    <location>
        <begin position="473"/>
        <end position="494"/>
    </location>
</feature>